<feature type="coiled-coil region" evidence="1">
    <location>
        <begin position="76"/>
        <end position="103"/>
    </location>
</feature>
<feature type="coiled-coil region" evidence="1">
    <location>
        <begin position="246"/>
        <end position="273"/>
    </location>
</feature>
<dbReference type="Proteomes" id="UP000193218">
    <property type="component" value="Unassembled WGS sequence"/>
</dbReference>
<accession>A0A1Y1UMR1</accession>
<dbReference type="PANTHER" id="PTHR39472:SF1">
    <property type="entry name" value="EXPRESSED PROTEIN"/>
    <property type="match status" value="1"/>
</dbReference>
<evidence type="ECO:0000256" key="2">
    <source>
        <dbReference type="SAM" id="MobiDB-lite"/>
    </source>
</evidence>
<organism evidence="3 4">
    <name type="scientific">Kockovaella imperatae</name>
    <dbReference type="NCBI Taxonomy" id="4999"/>
    <lineage>
        <taxon>Eukaryota</taxon>
        <taxon>Fungi</taxon>
        <taxon>Dikarya</taxon>
        <taxon>Basidiomycota</taxon>
        <taxon>Agaricomycotina</taxon>
        <taxon>Tremellomycetes</taxon>
        <taxon>Tremellales</taxon>
        <taxon>Cuniculitremaceae</taxon>
        <taxon>Kockovaella</taxon>
    </lineage>
</organism>
<protein>
    <submittedName>
        <fullName evidence="3">Uncharacterized protein</fullName>
    </submittedName>
</protein>
<feature type="compositionally biased region" description="Basic and acidic residues" evidence="2">
    <location>
        <begin position="384"/>
        <end position="393"/>
    </location>
</feature>
<sequence>MARQMVDLEDELSRIWALVGELSEQLSNNRALVTQLTTRSDNVKGQAAHVGTGFPLRRFNLDIADEEFQSELEKFASHLILENQQLQHENKQVNNLLKEYEMTLETVMGKFRGVAHASQQHDLSLHSYYSSLLQSLQTAHSSAQLHDDTSLSLLLARLSTLLRSALRSMGGEEADSAAEALLSLRIHNGSIISSSDDSPPPSASSSSGQKASSSRIFGRSRITPFAGFQPGSTGGYAGTDGQKDWAMEREMEIQRLEEENRALREMLAISEESSASAAVEEDLELEEKAFEPKDISRKSSLTVEELEASAEQEAAELEERQRAVEAGELEPEESRRLISNEAETGPGTGLGGGGGLRDGQQRPVLTQSILGFTADMIPPEEAIDDRPEAPETE</sequence>
<dbReference type="PANTHER" id="PTHR39472">
    <property type="entry name" value="EXPRESSED PROTEIN"/>
    <property type="match status" value="1"/>
</dbReference>
<evidence type="ECO:0000256" key="1">
    <source>
        <dbReference type="SAM" id="Coils"/>
    </source>
</evidence>
<proteinExistence type="predicted"/>
<dbReference type="STRING" id="4999.A0A1Y1UMR1"/>
<keyword evidence="1" id="KW-0175">Coiled coil</keyword>
<reference evidence="3 4" key="1">
    <citation type="submission" date="2017-03" db="EMBL/GenBank/DDBJ databases">
        <title>Widespread Adenine N6-methylation of Active Genes in Fungi.</title>
        <authorList>
            <consortium name="DOE Joint Genome Institute"/>
            <person name="Mondo S.J."/>
            <person name="Dannebaum R.O."/>
            <person name="Kuo R.C."/>
            <person name="Louie K.B."/>
            <person name="Bewick A.J."/>
            <person name="Labutti K."/>
            <person name="Haridas S."/>
            <person name="Kuo A."/>
            <person name="Salamov A."/>
            <person name="Ahrendt S.R."/>
            <person name="Lau R."/>
            <person name="Bowen B.P."/>
            <person name="Lipzen A."/>
            <person name="Sullivan W."/>
            <person name="Andreopoulos W.B."/>
            <person name="Clum A."/>
            <person name="Lindquist E."/>
            <person name="Daum C."/>
            <person name="Northen T.R."/>
            <person name="Ramamoorthy G."/>
            <person name="Schmitz R.J."/>
            <person name="Gryganskyi A."/>
            <person name="Culley D."/>
            <person name="Magnuson J."/>
            <person name="James T.Y."/>
            <person name="O'Malley M.A."/>
            <person name="Stajich J.E."/>
            <person name="Spatafora J.W."/>
            <person name="Visel A."/>
            <person name="Grigoriev I.V."/>
        </authorList>
    </citation>
    <scope>NUCLEOTIDE SEQUENCE [LARGE SCALE GENOMIC DNA]</scope>
    <source>
        <strain evidence="3 4">NRRL Y-17943</strain>
    </source>
</reference>
<evidence type="ECO:0000313" key="4">
    <source>
        <dbReference type="Proteomes" id="UP000193218"/>
    </source>
</evidence>
<evidence type="ECO:0000313" key="3">
    <source>
        <dbReference type="EMBL" id="ORX39338.1"/>
    </source>
</evidence>
<dbReference type="InParanoid" id="A0A1Y1UMR1"/>
<keyword evidence="4" id="KW-1185">Reference proteome</keyword>
<dbReference type="GeneID" id="33554297"/>
<gene>
    <name evidence="3" type="ORF">BD324DRAFT_325942</name>
</gene>
<dbReference type="OrthoDB" id="21214at2759"/>
<dbReference type="EMBL" id="NBSH01000003">
    <property type="protein sequence ID" value="ORX39338.1"/>
    <property type="molecule type" value="Genomic_DNA"/>
</dbReference>
<dbReference type="RefSeq" id="XP_021873201.1">
    <property type="nucleotide sequence ID" value="XM_022012489.1"/>
</dbReference>
<dbReference type="AlphaFoldDB" id="A0A1Y1UMR1"/>
<feature type="region of interest" description="Disordered" evidence="2">
    <location>
        <begin position="301"/>
        <end position="393"/>
    </location>
</feature>
<name>A0A1Y1UMR1_9TREE</name>
<comment type="caution">
    <text evidence="3">The sequence shown here is derived from an EMBL/GenBank/DDBJ whole genome shotgun (WGS) entry which is preliminary data.</text>
</comment>
<feature type="compositionally biased region" description="Low complexity" evidence="2">
    <location>
        <begin position="191"/>
        <end position="214"/>
    </location>
</feature>
<feature type="region of interest" description="Disordered" evidence="2">
    <location>
        <begin position="191"/>
        <end position="215"/>
    </location>
</feature>
<feature type="compositionally biased region" description="Acidic residues" evidence="2">
    <location>
        <begin position="304"/>
        <end position="316"/>
    </location>
</feature>
<feature type="compositionally biased region" description="Gly residues" evidence="2">
    <location>
        <begin position="346"/>
        <end position="357"/>
    </location>
</feature>